<name>A0A1M5LUK6_9RHOB</name>
<dbReference type="AlphaFoldDB" id="A0A1M5LUK6"/>
<evidence type="ECO:0000313" key="3">
    <source>
        <dbReference type="EMBL" id="SHG68738.1"/>
    </source>
</evidence>
<dbReference type="Proteomes" id="UP000184074">
    <property type="component" value="Unassembled WGS sequence"/>
</dbReference>
<evidence type="ECO:0000259" key="2">
    <source>
        <dbReference type="PROSITE" id="PS51724"/>
    </source>
</evidence>
<protein>
    <submittedName>
        <fullName evidence="3">Sporulation related domain-containing protein</fullName>
    </submittedName>
</protein>
<dbReference type="PROSITE" id="PS51724">
    <property type="entry name" value="SPOR"/>
    <property type="match status" value="1"/>
</dbReference>
<keyword evidence="1" id="KW-1133">Transmembrane helix</keyword>
<keyword evidence="1" id="KW-0472">Membrane</keyword>
<accession>A0A1M5LUK6</accession>
<proteinExistence type="predicted"/>
<dbReference type="RefSeq" id="WP_072899009.1">
    <property type="nucleotide sequence ID" value="NZ_FQXB01000001.1"/>
</dbReference>
<organism evidence="3 4">
    <name type="scientific">Cognatiyoonia sediminum</name>
    <dbReference type="NCBI Taxonomy" id="1508389"/>
    <lineage>
        <taxon>Bacteria</taxon>
        <taxon>Pseudomonadati</taxon>
        <taxon>Pseudomonadota</taxon>
        <taxon>Alphaproteobacteria</taxon>
        <taxon>Rhodobacterales</taxon>
        <taxon>Paracoccaceae</taxon>
        <taxon>Cognatiyoonia</taxon>
    </lineage>
</organism>
<reference evidence="3 4" key="1">
    <citation type="submission" date="2016-11" db="EMBL/GenBank/DDBJ databases">
        <authorList>
            <person name="Jaros S."/>
            <person name="Januszkiewicz K."/>
            <person name="Wedrychowicz H."/>
        </authorList>
    </citation>
    <scope>NUCLEOTIDE SEQUENCE [LARGE SCALE GENOMIC DNA]</scope>
    <source>
        <strain evidence="3 4">DSM 28715</strain>
    </source>
</reference>
<dbReference type="Gene3D" id="3.30.70.1070">
    <property type="entry name" value="Sporulation related repeat"/>
    <property type="match status" value="1"/>
</dbReference>
<dbReference type="InterPro" id="IPR036680">
    <property type="entry name" value="SPOR-like_sf"/>
</dbReference>
<dbReference type="GO" id="GO:0042834">
    <property type="term" value="F:peptidoglycan binding"/>
    <property type="evidence" value="ECO:0007669"/>
    <property type="project" value="InterPro"/>
</dbReference>
<feature type="domain" description="SPOR" evidence="2">
    <location>
        <begin position="245"/>
        <end position="330"/>
    </location>
</feature>
<dbReference type="OrthoDB" id="8479416at2"/>
<dbReference type="STRING" id="1508389.SAMN05444003_0486"/>
<evidence type="ECO:0000256" key="1">
    <source>
        <dbReference type="SAM" id="Phobius"/>
    </source>
</evidence>
<gene>
    <name evidence="3" type="ORF">SAMN05444003_0486</name>
</gene>
<sequence>MAVYDDGAQPFSQRATSLVNYAGAACSLALMVGIGFWGYELIKRDVSGIPVVRAVEGDMRVAPDNPGGEVAAHTGLAVNAVAAEGEAAGFEDTLLLAPRTQQLAEEDLAVQPTAEAGEVAPVEDDTAAVEVSLTETLPEEQAPMSADEILALADRLATGVEPIDAPVEPEVAAAEEAVPAEPEVEVIAASVPGVSTSLRPFVRPVSLSVPVSASAQVDEAVAAALASASANTGPNNSEVSVLATELPVGTKLVQLGAFPTPQDAAEVWANLQGRFGDYLVSKERVIQVAERGSSTFYRLRAMGFDDLTDARRFCAALEAGNAECIPVVIR</sequence>
<dbReference type="Pfam" id="PF05036">
    <property type="entry name" value="SPOR"/>
    <property type="match status" value="1"/>
</dbReference>
<dbReference type="EMBL" id="FQXB01000001">
    <property type="protein sequence ID" value="SHG68738.1"/>
    <property type="molecule type" value="Genomic_DNA"/>
</dbReference>
<keyword evidence="1" id="KW-0812">Transmembrane</keyword>
<evidence type="ECO:0000313" key="4">
    <source>
        <dbReference type="Proteomes" id="UP000184074"/>
    </source>
</evidence>
<keyword evidence="4" id="KW-1185">Reference proteome</keyword>
<dbReference type="InterPro" id="IPR007730">
    <property type="entry name" value="SPOR-like_dom"/>
</dbReference>
<feature type="transmembrane region" description="Helical" evidence="1">
    <location>
        <begin position="18"/>
        <end position="39"/>
    </location>
</feature>